<keyword evidence="3" id="KW-1185">Reference proteome</keyword>
<dbReference type="Pfam" id="PF01809">
    <property type="entry name" value="YidD"/>
    <property type="match status" value="1"/>
</dbReference>
<comment type="function">
    <text evidence="1">Could be involved in insertion of integral membrane proteins into the membrane.</text>
</comment>
<dbReference type="InterPro" id="IPR002696">
    <property type="entry name" value="Membr_insert_effic_factor_YidD"/>
</dbReference>
<name>A0A411HQB2_9GAMM</name>
<accession>A0A411HQB2</accession>
<protein>
    <recommendedName>
        <fullName evidence="1">Putative membrane protein insertion efficiency factor</fullName>
    </recommendedName>
</protein>
<dbReference type="SMART" id="SM01234">
    <property type="entry name" value="Haemolytic"/>
    <property type="match status" value="1"/>
</dbReference>
<dbReference type="AlphaFoldDB" id="A0A411HQB2"/>
<keyword evidence="1" id="KW-1003">Cell membrane</keyword>
<proteinExistence type="inferred from homology"/>
<dbReference type="HAMAP" id="MF_00386">
    <property type="entry name" value="UPF0161_YidD"/>
    <property type="match status" value="1"/>
</dbReference>
<dbReference type="NCBIfam" id="TIGR00278">
    <property type="entry name" value="membrane protein insertion efficiency factor YidD"/>
    <property type="match status" value="1"/>
</dbReference>
<comment type="similarity">
    <text evidence="1">Belongs to the UPF0161 family.</text>
</comment>
<dbReference type="Proteomes" id="UP000291562">
    <property type="component" value="Chromosome"/>
</dbReference>
<dbReference type="GO" id="GO:0005886">
    <property type="term" value="C:plasma membrane"/>
    <property type="evidence" value="ECO:0007669"/>
    <property type="project" value="UniProtKB-SubCell"/>
</dbReference>
<organism evidence="2 3">
    <name type="scientific">Pseudolysobacter antarcticus</name>
    <dbReference type="NCBI Taxonomy" id="2511995"/>
    <lineage>
        <taxon>Bacteria</taxon>
        <taxon>Pseudomonadati</taxon>
        <taxon>Pseudomonadota</taxon>
        <taxon>Gammaproteobacteria</taxon>
        <taxon>Lysobacterales</taxon>
        <taxon>Rhodanobacteraceae</taxon>
        <taxon>Pseudolysobacter</taxon>
    </lineage>
</organism>
<dbReference type="KEGG" id="xbc:ELE36_12345"/>
<reference evidence="2 3" key="1">
    <citation type="submission" date="2019-01" db="EMBL/GenBank/DDBJ databases">
        <title>Pseudolysobacter antarctica gen. nov., sp. nov., isolated from Fildes Peninsula, Antarctica.</title>
        <authorList>
            <person name="Wei Z."/>
            <person name="Peng F."/>
        </authorList>
    </citation>
    <scope>NUCLEOTIDE SEQUENCE [LARGE SCALE GENOMIC DNA]</scope>
    <source>
        <strain evidence="2 3">AQ6-296</strain>
    </source>
</reference>
<evidence type="ECO:0000256" key="1">
    <source>
        <dbReference type="HAMAP-Rule" id="MF_00386"/>
    </source>
</evidence>
<gene>
    <name evidence="2" type="primary">yidD</name>
    <name evidence="2" type="ORF">ELE36_12345</name>
</gene>
<dbReference type="PANTHER" id="PTHR33383:SF1">
    <property type="entry name" value="MEMBRANE PROTEIN INSERTION EFFICIENCY FACTOR-RELATED"/>
    <property type="match status" value="1"/>
</dbReference>
<comment type="subcellular location">
    <subcellularLocation>
        <location evidence="1">Cell membrane</location>
        <topology evidence="1">Peripheral membrane protein</topology>
        <orientation evidence="1">Cytoplasmic side</orientation>
    </subcellularLocation>
</comment>
<evidence type="ECO:0000313" key="2">
    <source>
        <dbReference type="EMBL" id="QBB72684.1"/>
    </source>
</evidence>
<keyword evidence="1" id="KW-0472">Membrane</keyword>
<sequence length="133" mass="14824">MSNVRSAPQKSHRKTSTNIVTRPLLYLLALYKRWVSPLLGRRCRFEPSCSDYARIAIARFGATRGSLLAAWRLARCQPFARAGDDPVPEQFPSLWRRVATRSSCACNSVAATAHCEAEATAKPPAESEEKHHD</sequence>
<dbReference type="EMBL" id="CP035704">
    <property type="protein sequence ID" value="QBB72684.1"/>
    <property type="molecule type" value="Genomic_DNA"/>
</dbReference>
<dbReference type="OrthoDB" id="9801753at2"/>
<evidence type="ECO:0000313" key="3">
    <source>
        <dbReference type="Proteomes" id="UP000291562"/>
    </source>
</evidence>
<dbReference type="PANTHER" id="PTHR33383">
    <property type="entry name" value="MEMBRANE PROTEIN INSERTION EFFICIENCY FACTOR-RELATED"/>
    <property type="match status" value="1"/>
</dbReference>